<dbReference type="AlphaFoldDB" id="A0A8H5G9A6"/>
<dbReference type="PANTHER" id="PTHR11010">
    <property type="entry name" value="PROTEASE S28 PRO-X CARBOXYPEPTIDASE-RELATED"/>
    <property type="match status" value="1"/>
</dbReference>
<reference evidence="7 8" key="1">
    <citation type="journal article" date="2020" name="ISME J.">
        <title>Uncovering the hidden diversity of litter-decomposition mechanisms in mushroom-forming fungi.</title>
        <authorList>
            <person name="Floudas D."/>
            <person name="Bentzer J."/>
            <person name="Ahren D."/>
            <person name="Johansson T."/>
            <person name="Persson P."/>
            <person name="Tunlid A."/>
        </authorList>
    </citation>
    <scope>NUCLEOTIDE SEQUENCE [LARGE SCALE GENOMIC DNA]</scope>
    <source>
        <strain evidence="7 8">CBS 146.42</strain>
    </source>
</reference>
<sequence>MARHLLPFLFLGLACVAHSSPPRVGPRLFQNLGPQAVNLWRLDRQEALEQVASRRDLPLRKGLTIQDGWKPTDDDVLDFETNKRTTALEEFEPQWFEQPLDHFDKSNTHTFKQRYWVNKRHYQPRVGAPVIVLDGGETSGEDRLPFLDTGIVDILASATNGLGVVLEHRYYGESIAVENLTTDSLRWLDNEQAAADSANFMANIKFDGIDEDLTAPGTPWIYYGGSYAGARAAHMKILYPELVWGAIASSGVTHAAVENWQYMEIIRNGADSKCSSHLENSVAIIDTILLSGIFKKQLKGLFGLADLKHDDDFASLISLINAPVFGHRISAEAVDLPFGSPERMVEVEDGFKIDLSVLNYANYIKNHTVSSALELTMTASTKTLIGSRLEIVAIPSLHTTSPPDLEQPRILSRLVTLPYLSKICKQAYLPGKFIQVPPLPNVTAASRKARFCPPYPSILTPLPLFSIVDPWRPDTPHSDDARSRPDTTLRPFKLIPGAVHHWDEYGLADLTQEPEEIQQIHAEEVAFVEAWLADWTPPKKE</sequence>
<evidence type="ECO:0000256" key="3">
    <source>
        <dbReference type="ARBA" id="ARBA00022729"/>
    </source>
</evidence>
<evidence type="ECO:0000256" key="1">
    <source>
        <dbReference type="ARBA" id="ARBA00011079"/>
    </source>
</evidence>
<evidence type="ECO:0000256" key="4">
    <source>
        <dbReference type="ARBA" id="ARBA00022801"/>
    </source>
</evidence>
<proteinExistence type="inferred from homology"/>
<protein>
    <recommendedName>
        <fullName evidence="9">Peptidase S28</fullName>
    </recommendedName>
</protein>
<feature type="chain" id="PRO_5034520292" description="Peptidase S28" evidence="6">
    <location>
        <begin position="20"/>
        <end position="541"/>
    </location>
</feature>
<keyword evidence="8" id="KW-1185">Reference proteome</keyword>
<dbReference type="InterPro" id="IPR029058">
    <property type="entry name" value="AB_hydrolase_fold"/>
</dbReference>
<dbReference type="Gene3D" id="3.40.50.1820">
    <property type="entry name" value="alpha/beta hydrolase"/>
    <property type="match status" value="2"/>
</dbReference>
<keyword evidence="4" id="KW-0378">Hydrolase</keyword>
<comment type="similarity">
    <text evidence="1">Belongs to the peptidase S28 family.</text>
</comment>
<comment type="caution">
    <text evidence="7">The sequence shown here is derived from an EMBL/GenBank/DDBJ whole genome shotgun (WGS) entry which is preliminary data.</text>
</comment>
<gene>
    <name evidence="7" type="ORF">D9756_005098</name>
</gene>
<dbReference type="Pfam" id="PF05577">
    <property type="entry name" value="Peptidase_S28"/>
    <property type="match status" value="1"/>
</dbReference>
<dbReference type="SUPFAM" id="SSF53474">
    <property type="entry name" value="alpha/beta-Hydrolases"/>
    <property type="match status" value="1"/>
</dbReference>
<evidence type="ECO:0000256" key="6">
    <source>
        <dbReference type="SAM" id="SignalP"/>
    </source>
</evidence>
<organism evidence="7 8">
    <name type="scientific">Leucocoprinus leucothites</name>
    <dbReference type="NCBI Taxonomy" id="201217"/>
    <lineage>
        <taxon>Eukaryota</taxon>
        <taxon>Fungi</taxon>
        <taxon>Dikarya</taxon>
        <taxon>Basidiomycota</taxon>
        <taxon>Agaricomycotina</taxon>
        <taxon>Agaricomycetes</taxon>
        <taxon>Agaricomycetidae</taxon>
        <taxon>Agaricales</taxon>
        <taxon>Agaricineae</taxon>
        <taxon>Agaricaceae</taxon>
        <taxon>Leucocoprinus</taxon>
    </lineage>
</organism>
<feature type="signal peptide" evidence="6">
    <location>
        <begin position="1"/>
        <end position="19"/>
    </location>
</feature>
<dbReference type="PANTHER" id="PTHR11010:SF117">
    <property type="entry name" value="SERINE PROTEASE 16"/>
    <property type="match status" value="1"/>
</dbReference>
<dbReference type="GO" id="GO:0006508">
    <property type="term" value="P:proteolysis"/>
    <property type="evidence" value="ECO:0007669"/>
    <property type="project" value="UniProtKB-KW"/>
</dbReference>
<name>A0A8H5G9A6_9AGAR</name>
<keyword evidence="5" id="KW-0325">Glycoprotein</keyword>
<evidence type="ECO:0000256" key="5">
    <source>
        <dbReference type="ARBA" id="ARBA00023180"/>
    </source>
</evidence>
<dbReference type="GO" id="GO:0008239">
    <property type="term" value="F:dipeptidyl-peptidase activity"/>
    <property type="evidence" value="ECO:0007669"/>
    <property type="project" value="TreeGrafter"/>
</dbReference>
<keyword evidence="3 6" id="KW-0732">Signal</keyword>
<dbReference type="PROSITE" id="PS51257">
    <property type="entry name" value="PROKAR_LIPOPROTEIN"/>
    <property type="match status" value="1"/>
</dbReference>
<accession>A0A8H5G9A6</accession>
<dbReference type="GO" id="GO:0070008">
    <property type="term" value="F:serine-type exopeptidase activity"/>
    <property type="evidence" value="ECO:0007669"/>
    <property type="project" value="InterPro"/>
</dbReference>
<evidence type="ECO:0008006" key="9">
    <source>
        <dbReference type="Google" id="ProtNLM"/>
    </source>
</evidence>
<dbReference type="Proteomes" id="UP000559027">
    <property type="component" value="Unassembled WGS sequence"/>
</dbReference>
<dbReference type="InterPro" id="IPR008758">
    <property type="entry name" value="Peptidase_S28"/>
</dbReference>
<evidence type="ECO:0000313" key="7">
    <source>
        <dbReference type="EMBL" id="KAF5360739.1"/>
    </source>
</evidence>
<evidence type="ECO:0000313" key="8">
    <source>
        <dbReference type="Proteomes" id="UP000559027"/>
    </source>
</evidence>
<dbReference type="EMBL" id="JAACJO010000003">
    <property type="protein sequence ID" value="KAF5360739.1"/>
    <property type="molecule type" value="Genomic_DNA"/>
</dbReference>
<evidence type="ECO:0000256" key="2">
    <source>
        <dbReference type="ARBA" id="ARBA00022670"/>
    </source>
</evidence>
<dbReference type="OrthoDB" id="2130629at2759"/>
<keyword evidence="2" id="KW-0645">Protease</keyword>